<keyword evidence="1" id="KW-0472">Membrane</keyword>
<dbReference type="AlphaFoldDB" id="A0A1X7SH82"/>
<sequence length="57" mass="6093">MTSRTIVDLPKVVAHSFSEVAMSLNLSIMLILLSVTALLSTSEANGARTFVFGIPQN</sequence>
<feature type="transmembrane region" description="Helical" evidence="1">
    <location>
        <begin position="20"/>
        <end position="39"/>
    </location>
</feature>
<organism evidence="2">
    <name type="scientific">Amphimedon queenslandica</name>
    <name type="common">Sponge</name>
    <dbReference type="NCBI Taxonomy" id="400682"/>
    <lineage>
        <taxon>Eukaryota</taxon>
        <taxon>Metazoa</taxon>
        <taxon>Porifera</taxon>
        <taxon>Demospongiae</taxon>
        <taxon>Heteroscleromorpha</taxon>
        <taxon>Haplosclerida</taxon>
        <taxon>Niphatidae</taxon>
        <taxon>Amphimedon</taxon>
    </lineage>
</organism>
<evidence type="ECO:0000256" key="1">
    <source>
        <dbReference type="SAM" id="Phobius"/>
    </source>
</evidence>
<proteinExistence type="predicted"/>
<keyword evidence="1" id="KW-0812">Transmembrane</keyword>
<keyword evidence="1" id="KW-1133">Transmembrane helix</keyword>
<accession>A0A1X7SH82</accession>
<dbReference type="InParanoid" id="A0A1X7SH82"/>
<dbReference type="EnsemblMetazoa" id="Aqu2.1.01429_001">
    <property type="protein sequence ID" value="Aqu2.1.01429_001"/>
    <property type="gene ID" value="Aqu2.1.01429"/>
</dbReference>
<name>A0A1X7SH82_AMPQE</name>
<protein>
    <submittedName>
        <fullName evidence="2">Uncharacterized protein</fullName>
    </submittedName>
</protein>
<reference evidence="2" key="1">
    <citation type="submission" date="2017-05" db="UniProtKB">
        <authorList>
            <consortium name="EnsemblMetazoa"/>
        </authorList>
    </citation>
    <scope>IDENTIFICATION</scope>
</reference>
<evidence type="ECO:0000313" key="2">
    <source>
        <dbReference type="EnsemblMetazoa" id="Aqu2.1.01429_001"/>
    </source>
</evidence>